<dbReference type="SUPFAM" id="SSF48264">
    <property type="entry name" value="Cytochrome P450"/>
    <property type="match status" value="1"/>
</dbReference>
<dbReference type="HOGENOM" id="CLU_001570_5_2_1"/>
<accession>B3RRF2</accession>
<dbReference type="GeneID" id="6752075"/>
<feature type="binding site" description="axial binding residue" evidence="10">
    <location>
        <position position="444"/>
    </location>
    <ligand>
        <name>heme</name>
        <dbReference type="ChEBI" id="CHEBI:30413"/>
    </ligand>
    <ligandPart>
        <name>Fe</name>
        <dbReference type="ChEBI" id="CHEBI:18248"/>
    </ligandPart>
</feature>
<dbReference type="FunCoup" id="B3RRF2">
    <property type="interactions" value="90"/>
</dbReference>
<dbReference type="PRINTS" id="PR00463">
    <property type="entry name" value="EP450I"/>
</dbReference>
<evidence type="ECO:0000256" key="6">
    <source>
        <dbReference type="ARBA" id="ARBA00022848"/>
    </source>
</evidence>
<keyword evidence="5 10" id="KW-0479">Metal-binding</keyword>
<evidence type="ECO:0000256" key="5">
    <source>
        <dbReference type="ARBA" id="ARBA00022723"/>
    </source>
</evidence>
<dbReference type="Gene3D" id="1.10.630.10">
    <property type="entry name" value="Cytochrome P450"/>
    <property type="match status" value="1"/>
</dbReference>
<dbReference type="GO" id="GO:0005789">
    <property type="term" value="C:endoplasmic reticulum membrane"/>
    <property type="evidence" value="ECO:0007669"/>
    <property type="project" value="UniProtKB-SubCell"/>
</dbReference>
<dbReference type="CTD" id="6752075"/>
<dbReference type="PROSITE" id="PS00086">
    <property type="entry name" value="CYTOCHROME_P450"/>
    <property type="match status" value="1"/>
</dbReference>
<keyword evidence="12" id="KW-0812">Transmembrane</keyword>
<dbReference type="AlphaFoldDB" id="B3RRF2"/>
<keyword evidence="4 10" id="KW-0349">Heme</keyword>
<dbReference type="GO" id="GO:0020037">
    <property type="term" value="F:heme binding"/>
    <property type="evidence" value="ECO:0007669"/>
    <property type="project" value="InterPro"/>
</dbReference>
<dbReference type="STRING" id="10228.B3RRF2"/>
<organism evidence="13 14">
    <name type="scientific">Trichoplax adhaerens</name>
    <name type="common">Trichoplax reptans</name>
    <dbReference type="NCBI Taxonomy" id="10228"/>
    <lineage>
        <taxon>Eukaryota</taxon>
        <taxon>Metazoa</taxon>
        <taxon>Placozoa</taxon>
        <taxon>Uniplacotomia</taxon>
        <taxon>Trichoplacea</taxon>
        <taxon>Trichoplacidae</taxon>
        <taxon>Trichoplax</taxon>
    </lineage>
</organism>
<dbReference type="PhylomeDB" id="B3RRF2"/>
<dbReference type="InParanoid" id="B3RRF2"/>
<evidence type="ECO:0000256" key="8">
    <source>
        <dbReference type="ARBA" id="ARBA00023004"/>
    </source>
</evidence>
<dbReference type="GO" id="GO:0005506">
    <property type="term" value="F:iron ion binding"/>
    <property type="evidence" value="ECO:0007669"/>
    <property type="project" value="InterPro"/>
</dbReference>
<dbReference type="PANTHER" id="PTHR24302">
    <property type="entry name" value="CYTOCHROME P450 FAMILY 3"/>
    <property type="match status" value="1"/>
</dbReference>
<keyword evidence="11" id="KW-0503">Monooxygenase</keyword>
<dbReference type="PANTHER" id="PTHR24302:SF15">
    <property type="entry name" value="FATTY-ACID PEROXYGENASE"/>
    <property type="match status" value="1"/>
</dbReference>
<evidence type="ECO:0000256" key="12">
    <source>
        <dbReference type="SAM" id="Phobius"/>
    </source>
</evidence>
<evidence type="ECO:0000256" key="9">
    <source>
        <dbReference type="ARBA" id="ARBA00043906"/>
    </source>
</evidence>
<comment type="subcellular location">
    <subcellularLocation>
        <location evidence="2">Endoplasmic reticulum membrane</location>
        <topology evidence="2">Peripheral membrane protein</topology>
    </subcellularLocation>
    <subcellularLocation>
        <location evidence="1">Microsome membrane</location>
        <topology evidence="1">Peripheral membrane protein</topology>
    </subcellularLocation>
</comment>
<keyword evidence="6" id="KW-0256">Endoplasmic reticulum</keyword>
<comment type="cofactor">
    <cofactor evidence="10">
        <name>heme</name>
        <dbReference type="ChEBI" id="CHEBI:30413"/>
    </cofactor>
</comment>
<dbReference type="CDD" id="cd11055">
    <property type="entry name" value="CYP3A-like"/>
    <property type="match status" value="1"/>
</dbReference>
<dbReference type="FunFam" id="1.10.630.10:FF:000042">
    <property type="entry name" value="Cytochrome P450"/>
    <property type="match status" value="1"/>
</dbReference>
<dbReference type="PRINTS" id="PR00385">
    <property type="entry name" value="P450"/>
</dbReference>
<keyword evidence="12" id="KW-1133">Transmembrane helix</keyword>
<evidence type="ECO:0008006" key="15">
    <source>
        <dbReference type="Google" id="ProtNLM"/>
    </source>
</evidence>
<feature type="transmembrane region" description="Helical" evidence="12">
    <location>
        <begin position="12"/>
        <end position="32"/>
    </location>
</feature>
<dbReference type="InterPro" id="IPR001128">
    <property type="entry name" value="Cyt_P450"/>
</dbReference>
<evidence type="ECO:0000256" key="4">
    <source>
        <dbReference type="ARBA" id="ARBA00022617"/>
    </source>
</evidence>
<dbReference type="InterPro" id="IPR017972">
    <property type="entry name" value="Cyt_P450_CS"/>
</dbReference>
<gene>
    <name evidence="13" type="ORF">TRIADDRAFT_22450</name>
</gene>
<evidence type="ECO:0000256" key="10">
    <source>
        <dbReference type="PIRSR" id="PIRSR602401-1"/>
    </source>
</evidence>
<protein>
    <recommendedName>
        <fullName evidence="15">Cytochrome P450</fullName>
    </recommendedName>
</protein>
<sequence length="499" mass="56234">MEQISKTFDGNALVSTGTLAIIAVTCAVYLFYTSYVIPLKLFSKSGIKGPPPTLIVGNLSEFRKGLHDSLVNNRRKYGKVFGTFLGTQPTLWVGDVDILKIIMVKEFHQFPDRVALTKTLPYPIKHSVLFARGEDWKRIRSILTATFSASKLKQIFYIVESACNRCVEKLEALSENEEIADMKVIYGNLTMEVIVASAFGVQLENDPRASKLINYANKIFNSVPTIQLIVALIPSFQPFFRFFFRERQESTTYIANTVKGIIRERRESLKNGTRCNRDLLQLMIEASEDGKMSDDEIVGQAYIFLIAGYETTANTLTYATYLLANHPEVQDKLYKEIDKTYQDKGVIDYESVSELQYLDMVLSETLRIYPPAHAVNRGVSKDVTINGVKLLKSVPVGIPIYGIHHDPDYWPNPEQFRPERFTPEEKQARNPSCYMPFGMGPRNCIGMRLALIEAKLALAKVVKAVEFSAIDKTEIPLKLKAGVTLSPANPVYVGIKKRL</sequence>
<evidence type="ECO:0000256" key="2">
    <source>
        <dbReference type="ARBA" id="ARBA00004406"/>
    </source>
</evidence>
<name>B3RRF2_TRIAD</name>
<dbReference type="InterPro" id="IPR050705">
    <property type="entry name" value="Cytochrome_P450_3A"/>
</dbReference>
<comment type="similarity">
    <text evidence="3 11">Belongs to the cytochrome P450 family.</text>
</comment>
<reference evidence="13 14" key="1">
    <citation type="journal article" date="2008" name="Nature">
        <title>The Trichoplax genome and the nature of placozoans.</title>
        <authorList>
            <person name="Srivastava M."/>
            <person name="Begovic E."/>
            <person name="Chapman J."/>
            <person name="Putnam N.H."/>
            <person name="Hellsten U."/>
            <person name="Kawashima T."/>
            <person name="Kuo A."/>
            <person name="Mitros T."/>
            <person name="Salamov A."/>
            <person name="Carpenter M.L."/>
            <person name="Signorovitch A.Y."/>
            <person name="Moreno M.A."/>
            <person name="Kamm K."/>
            <person name="Grimwood J."/>
            <person name="Schmutz J."/>
            <person name="Shapiro H."/>
            <person name="Grigoriev I.V."/>
            <person name="Buss L.W."/>
            <person name="Schierwater B."/>
            <person name="Dellaporta S.L."/>
            <person name="Rokhsar D.S."/>
        </authorList>
    </citation>
    <scope>NUCLEOTIDE SEQUENCE [LARGE SCALE GENOMIC DNA]</scope>
    <source>
        <strain evidence="13 14">Grell-BS-1999</strain>
    </source>
</reference>
<keyword evidence="8 10" id="KW-0408">Iron</keyword>
<dbReference type="eggNOG" id="KOG0158">
    <property type="taxonomic scope" value="Eukaryota"/>
</dbReference>
<dbReference type="EMBL" id="DS985243">
    <property type="protein sequence ID" value="EDV26334.1"/>
    <property type="molecule type" value="Genomic_DNA"/>
</dbReference>
<dbReference type="RefSeq" id="XP_002110330.1">
    <property type="nucleotide sequence ID" value="XM_002110294.1"/>
</dbReference>
<dbReference type="GO" id="GO:0016705">
    <property type="term" value="F:oxidoreductase activity, acting on paired donors, with incorporation or reduction of molecular oxygen"/>
    <property type="evidence" value="ECO:0007669"/>
    <property type="project" value="InterPro"/>
</dbReference>
<dbReference type="KEGG" id="tad:TRIADDRAFT_22450"/>
<keyword evidence="7 11" id="KW-0560">Oxidoreductase</keyword>
<evidence type="ECO:0000256" key="1">
    <source>
        <dbReference type="ARBA" id="ARBA00004174"/>
    </source>
</evidence>
<proteinExistence type="inferred from homology"/>
<dbReference type="InterPro" id="IPR002401">
    <property type="entry name" value="Cyt_P450_E_grp-I"/>
</dbReference>
<dbReference type="InterPro" id="IPR036396">
    <property type="entry name" value="Cyt_P450_sf"/>
</dbReference>
<comment type="function">
    <text evidence="9">Cytochromes P450 are a group of heme-thiolate monooxygenases. They oxidize a variety of structurally unrelated compounds, including steroids, fatty acids, and xenobiotics.</text>
</comment>
<keyword evidence="12" id="KW-0472">Membrane</keyword>
<dbReference type="OrthoDB" id="8251073at2759"/>
<dbReference type="GO" id="GO:0004497">
    <property type="term" value="F:monooxygenase activity"/>
    <property type="evidence" value="ECO:0007669"/>
    <property type="project" value="UniProtKB-KW"/>
</dbReference>
<evidence type="ECO:0000256" key="3">
    <source>
        <dbReference type="ARBA" id="ARBA00010617"/>
    </source>
</evidence>
<evidence type="ECO:0000256" key="7">
    <source>
        <dbReference type="ARBA" id="ARBA00023002"/>
    </source>
</evidence>
<dbReference type="Proteomes" id="UP000009022">
    <property type="component" value="Unassembled WGS sequence"/>
</dbReference>
<keyword evidence="14" id="KW-1185">Reference proteome</keyword>
<keyword evidence="6" id="KW-0492">Microsome</keyword>
<evidence type="ECO:0000313" key="14">
    <source>
        <dbReference type="Proteomes" id="UP000009022"/>
    </source>
</evidence>
<evidence type="ECO:0000256" key="11">
    <source>
        <dbReference type="RuleBase" id="RU000461"/>
    </source>
</evidence>
<dbReference type="Pfam" id="PF00067">
    <property type="entry name" value="p450"/>
    <property type="match status" value="1"/>
</dbReference>
<evidence type="ECO:0000313" key="13">
    <source>
        <dbReference type="EMBL" id="EDV26334.1"/>
    </source>
</evidence>